<dbReference type="PROSITE" id="PS51257">
    <property type="entry name" value="PROKAR_LIPOPROTEIN"/>
    <property type="match status" value="1"/>
</dbReference>
<reference evidence="1 2" key="1">
    <citation type="submission" date="2020-07" db="EMBL/GenBank/DDBJ databases">
        <authorList>
            <person name="Feng X."/>
        </authorList>
    </citation>
    <scope>NUCLEOTIDE SEQUENCE [LARGE SCALE GENOMIC DNA]</scope>
    <source>
        <strain evidence="1 2">JCM14086</strain>
    </source>
</reference>
<dbReference type="PANTHER" id="PTHR42716">
    <property type="entry name" value="L-ASPARTATE OXIDASE"/>
    <property type="match status" value="1"/>
</dbReference>
<protein>
    <submittedName>
        <fullName evidence="1">FAD-dependent oxidoreductase</fullName>
    </submittedName>
</protein>
<dbReference type="EMBL" id="JACHVA010000101">
    <property type="protein sequence ID" value="MBC2602564.1"/>
    <property type="molecule type" value="Genomic_DNA"/>
</dbReference>
<evidence type="ECO:0000313" key="1">
    <source>
        <dbReference type="EMBL" id="MBC2602564.1"/>
    </source>
</evidence>
<dbReference type="Gene3D" id="3.50.50.60">
    <property type="entry name" value="FAD/NAD(P)-binding domain"/>
    <property type="match status" value="1"/>
</dbReference>
<dbReference type="RefSeq" id="WP_185693231.1">
    <property type="nucleotide sequence ID" value="NZ_JACHVA010000101.1"/>
</dbReference>
<accession>A0A7X1AZ21</accession>
<dbReference type="InterPro" id="IPR005288">
    <property type="entry name" value="NadB"/>
</dbReference>
<organism evidence="1 2">
    <name type="scientific">Puniceicoccus vermicola</name>
    <dbReference type="NCBI Taxonomy" id="388746"/>
    <lineage>
        <taxon>Bacteria</taxon>
        <taxon>Pseudomonadati</taxon>
        <taxon>Verrucomicrobiota</taxon>
        <taxon>Opitutia</taxon>
        <taxon>Puniceicoccales</taxon>
        <taxon>Puniceicoccaceae</taxon>
        <taxon>Puniceicoccus</taxon>
    </lineage>
</organism>
<dbReference type="InterPro" id="IPR036188">
    <property type="entry name" value="FAD/NAD-bd_sf"/>
</dbReference>
<dbReference type="GO" id="GO:0008734">
    <property type="term" value="F:L-aspartate oxidase activity"/>
    <property type="evidence" value="ECO:0007669"/>
    <property type="project" value="InterPro"/>
</dbReference>
<dbReference type="Pfam" id="PF12831">
    <property type="entry name" value="FAD_oxidored"/>
    <property type="match status" value="1"/>
</dbReference>
<dbReference type="AlphaFoldDB" id="A0A7X1AZ21"/>
<dbReference type="GO" id="GO:0009435">
    <property type="term" value="P:NAD+ biosynthetic process"/>
    <property type="evidence" value="ECO:0007669"/>
    <property type="project" value="InterPro"/>
</dbReference>
<gene>
    <name evidence="1" type="ORF">H5P30_12335</name>
</gene>
<dbReference type="PANTHER" id="PTHR42716:SF1">
    <property type="entry name" value="SLL0471 PROTEIN"/>
    <property type="match status" value="1"/>
</dbReference>
<proteinExistence type="predicted"/>
<name>A0A7X1AZ21_9BACT</name>
<comment type="caution">
    <text evidence="1">The sequence shown here is derived from an EMBL/GenBank/DDBJ whole genome shotgun (WGS) entry which is preliminary data.</text>
</comment>
<evidence type="ECO:0000313" key="2">
    <source>
        <dbReference type="Proteomes" id="UP000525652"/>
    </source>
</evidence>
<dbReference type="SUPFAM" id="SSF51905">
    <property type="entry name" value="FAD/NAD(P)-binding domain"/>
    <property type="match status" value="1"/>
</dbReference>
<keyword evidence="2" id="KW-1185">Reference proteome</keyword>
<dbReference type="Proteomes" id="UP000525652">
    <property type="component" value="Unassembled WGS sequence"/>
</dbReference>
<sequence>MNNLQEKKKIVECDVAIIGGGFGAIAAAQACLERGLRVVISEQYPWVGGQATSQALCVLDEYHDPISEAGVGYSRRYGGFRQSLRKHYQEGYRLSEFGRDQLYFNAGNSMNSMVVAEPPAALKVIEDLFEKSGGKDRLTIFTNYVPTDAVVENRLIQSVTCDSDSPNQPSLEIVASFFLNGDETGELFPILNLPFLIGAEAKSEFQEPHAPDDAAPDSVQSFTYCIAAEFVPGGSFVISKPDDYEFWKEKHGDYFYLDAPGARADDPALMFSAKKGRNDLPIPPAFYYRCMVDRANFDDPRLPYSRTIFNVTGNDYYHENAIGKEDRQEIYGRARSLAKSYLYWLQTEAPRDEGGYGYPELRPMPELTGAPDGIAMAPYIREGRRLRACQIVTENDISTATAKEARGSHFRDSVGLGCFIIDIHRRNGAPSLSQMSRPYQIPLGALLSPELDNFAVAGKSIGVTQIANGAYRLHNVEWAVGEAAGEFAAYALEEEISSQQIGGEQLKEFQSRLVKAGVPLCWFEDVSFDDPAFEAIQLLSVCKLLPMSREHLRFNPYYSVARSRKLADFVFDRLDEYGVDYGSLRRKVVEIHCTRFAQLLIHVYRLLERQKWPEPLLRATNQPDGDVESLLFNDVIPEGMDETDKHAYKA</sequence>